<proteinExistence type="predicted"/>
<accession>A0ABY7MYD9</accession>
<sequence>MVQGYQTLQYGQWLKGNGLWSDDQLSPIVQDLRHLAPIYIQAGGKEILVDMIRDFAAEAHKQGANIRLDV</sequence>
<evidence type="ECO:0000313" key="1">
    <source>
        <dbReference type="EMBL" id="WBM36885.1"/>
    </source>
</evidence>
<dbReference type="EMBL" id="CP096916">
    <property type="protein sequence ID" value="WBM36885.1"/>
    <property type="molecule type" value="Genomic_DNA"/>
</dbReference>
<keyword evidence="2" id="KW-1185">Reference proteome</keyword>
<dbReference type="Proteomes" id="UP001211866">
    <property type="component" value="Chromosome"/>
</dbReference>
<dbReference type="Gene3D" id="3.40.50.1820">
    <property type="entry name" value="alpha/beta hydrolase"/>
    <property type="match status" value="1"/>
</dbReference>
<name>A0ABY7MYD9_ALCFA</name>
<dbReference type="RefSeq" id="WP_270116325.1">
    <property type="nucleotide sequence ID" value="NZ_CP096916.1"/>
</dbReference>
<evidence type="ECO:0000313" key="2">
    <source>
        <dbReference type="Proteomes" id="UP001211866"/>
    </source>
</evidence>
<organism evidence="1 2">
    <name type="scientific">Alcaligenes faecalis</name>
    <dbReference type="NCBI Taxonomy" id="511"/>
    <lineage>
        <taxon>Bacteria</taxon>
        <taxon>Pseudomonadati</taxon>
        <taxon>Pseudomonadota</taxon>
        <taxon>Betaproteobacteria</taxon>
        <taxon>Burkholderiales</taxon>
        <taxon>Alcaligenaceae</taxon>
        <taxon>Alcaligenes</taxon>
    </lineage>
</organism>
<dbReference type="InterPro" id="IPR029058">
    <property type="entry name" value="AB_hydrolase_fold"/>
</dbReference>
<protein>
    <submittedName>
        <fullName evidence="1">Uncharacterized protein</fullName>
    </submittedName>
</protein>
<reference evidence="1 2" key="1">
    <citation type="submission" date="2022-05" db="EMBL/GenBank/DDBJ databases">
        <title>Complete sequence of strain NY11312.</title>
        <authorList>
            <person name="Zhou D."/>
        </authorList>
    </citation>
    <scope>NUCLEOTIDE SEQUENCE [LARGE SCALE GENOMIC DNA]</scope>
    <source>
        <strain evidence="1 2">NY11312</strain>
    </source>
</reference>
<gene>
    <name evidence="1" type="ORF">M2J83_13825</name>
</gene>